<dbReference type="HOGENOM" id="CLU_161418_0_0_9"/>
<evidence type="ECO:0000313" key="2">
    <source>
        <dbReference type="Proteomes" id="UP000002166"/>
    </source>
</evidence>
<dbReference type="OrthoDB" id="9778090at2"/>
<dbReference type="KEGG" id="lci:LCK_00064"/>
<organism evidence="1 2">
    <name type="scientific">Leuconostoc citreum (strain KM20)</name>
    <dbReference type="NCBI Taxonomy" id="349519"/>
    <lineage>
        <taxon>Bacteria</taxon>
        <taxon>Bacillati</taxon>
        <taxon>Bacillota</taxon>
        <taxon>Bacilli</taxon>
        <taxon>Lactobacillales</taxon>
        <taxon>Lactobacillaceae</taxon>
        <taxon>Leuconostoc</taxon>
    </lineage>
</organism>
<reference evidence="1 2" key="1">
    <citation type="journal article" date="2008" name="J. Bacteriol.">
        <title>Complete genome sequence of Leuconostoc citreum KM20.</title>
        <authorList>
            <person name="Kim J.F."/>
            <person name="Jeong H."/>
            <person name="Lee J.-S."/>
            <person name="Choi S.-H."/>
            <person name="Ha M."/>
            <person name="Hur C.-G."/>
            <person name="Kim J.-S."/>
            <person name="Lee S."/>
            <person name="Park H.-S."/>
            <person name="Park Y.-H."/>
            <person name="Oh T.K."/>
        </authorList>
    </citation>
    <scope>NUCLEOTIDE SEQUENCE [LARGE SCALE GENOMIC DNA]</scope>
    <source>
        <strain evidence="1 2">KM20</strain>
    </source>
</reference>
<proteinExistence type="predicted"/>
<evidence type="ECO:0000313" key="1">
    <source>
        <dbReference type="EMBL" id="ACA81897.1"/>
    </source>
</evidence>
<keyword evidence="2" id="KW-1185">Reference proteome</keyword>
<accession>B1MWH5</accession>
<dbReference type="AlphaFoldDB" id="B1MWH5"/>
<protein>
    <submittedName>
        <fullName evidence="1">Uncharacterized protein</fullName>
    </submittedName>
</protein>
<gene>
    <name evidence="1" type="ordered locus">LCK_00064</name>
</gene>
<dbReference type="RefSeq" id="WP_004908286.1">
    <property type="nucleotide sequence ID" value="NC_010471.1"/>
</dbReference>
<name>B1MWH5_LEUCK</name>
<dbReference type="Proteomes" id="UP000002166">
    <property type="component" value="Chromosome"/>
</dbReference>
<dbReference type="STRING" id="349519.LCK_00064"/>
<sequence length="105" mass="12477">MAIIKRRAETTHDNQLTVGDLLKLYTDMVAQNTQNQVRRQTHEESTYQWNNFVKDFYASRVSAQYTNKLKVAAILWHHVKNTPQSKIYHDNLVSKYAEEINYFKK</sequence>
<dbReference type="EMBL" id="DQ489736">
    <property type="protein sequence ID" value="ACA81897.1"/>
    <property type="molecule type" value="Genomic_DNA"/>
</dbReference>
<dbReference type="eggNOG" id="COG2207">
    <property type="taxonomic scope" value="Bacteria"/>
</dbReference>